<feature type="active site" evidence="9">
    <location>
        <position position="69"/>
    </location>
</feature>
<evidence type="ECO:0000259" key="11">
    <source>
        <dbReference type="PROSITE" id="PS50142"/>
    </source>
</evidence>
<proteinExistence type="inferred from homology"/>
<dbReference type="GO" id="GO:0019843">
    <property type="term" value="F:rRNA binding"/>
    <property type="evidence" value="ECO:0007669"/>
    <property type="project" value="UniProtKB-KW"/>
</dbReference>
<keyword evidence="8 9" id="KW-0694">RNA-binding</keyword>
<sequence>MLSPIRPVFRAINKFFYKDKAFVNAVTHITGMAPDNLHLYQLAFTHTSFVRQNLKGNQETNERLEFLGDAILGAVIAEYLFKKYPYKDEGFLTEIRSRMVNRESLNSLAVKVGLNSLIKVDNISGVTRHKFINGNALEALVGAVYLDKGYKDTKDFILKKLVKPHFDLHQLTTTTSNFKSKLIEWAQGQNRSIRFEIVGQKQSGSTTEFTAAVVVDDDIIASGSGLSKKKAEQAAAEKSMEVLKAAGTQLP</sequence>
<dbReference type="CDD" id="cd00593">
    <property type="entry name" value="RIBOc"/>
    <property type="match status" value="1"/>
</dbReference>
<feature type="binding site" evidence="9">
    <location>
        <position position="65"/>
    </location>
    <ligand>
        <name>Mg(2+)</name>
        <dbReference type="ChEBI" id="CHEBI:18420"/>
    </ligand>
</feature>
<evidence type="ECO:0000256" key="8">
    <source>
        <dbReference type="ARBA" id="ARBA00022884"/>
    </source>
</evidence>
<dbReference type="PROSITE" id="PS50137">
    <property type="entry name" value="DS_RBD"/>
    <property type="match status" value="1"/>
</dbReference>
<keyword evidence="4 9" id="KW-0507">mRNA processing</keyword>
<dbReference type="SMART" id="SM00358">
    <property type="entry name" value="DSRM"/>
    <property type="match status" value="1"/>
</dbReference>
<dbReference type="SUPFAM" id="SSF69065">
    <property type="entry name" value="RNase III domain-like"/>
    <property type="match status" value="1"/>
</dbReference>
<dbReference type="InterPro" id="IPR011907">
    <property type="entry name" value="RNase_III"/>
</dbReference>
<comment type="cofactor">
    <cofactor evidence="9">
        <name>Mg(2+)</name>
        <dbReference type="ChEBI" id="CHEBI:18420"/>
    </cofactor>
</comment>
<gene>
    <name evidence="9" type="primary">rnc</name>
    <name evidence="12" type="ORF">TH63_02550</name>
</gene>
<dbReference type="GO" id="GO:0003725">
    <property type="term" value="F:double-stranded RNA binding"/>
    <property type="evidence" value="ECO:0007669"/>
    <property type="project" value="TreeGrafter"/>
</dbReference>
<protein>
    <recommendedName>
        <fullName evidence="9">Ribonuclease 3</fullName>
        <ecNumber evidence="9">3.1.26.3</ecNumber>
    </recommendedName>
    <alternativeName>
        <fullName evidence="9">Ribonuclease III</fullName>
        <shortName evidence="9">RNase III</shortName>
    </alternativeName>
</protein>
<dbReference type="Pfam" id="PF14622">
    <property type="entry name" value="Ribonucleas_3_3"/>
    <property type="match status" value="1"/>
</dbReference>
<evidence type="ECO:0000256" key="1">
    <source>
        <dbReference type="ARBA" id="ARBA00000109"/>
    </source>
</evidence>
<organism evidence="12 13">
    <name type="scientific">Rufibacter radiotolerans</name>
    <dbReference type="NCBI Taxonomy" id="1379910"/>
    <lineage>
        <taxon>Bacteria</taxon>
        <taxon>Pseudomonadati</taxon>
        <taxon>Bacteroidota</taxon>
        <taxon>Cytophagia</taxon>
        <taxon>Cytophagales</taxon>
        <taxon>Hymenobacteraceae</taxon>
        <taxon>Rufibacter</taxon>
    </lineage>
</organism>
<keyword evidence="3 9" id="KW-0698">rRNA processing</keyword>
<keyword evidence="9" id="KW-0819">tRNA processing</keyword>
<comment type="similarity">
    <text evidence="2">Belongs to the ribonuclease III family.</text>
</comment>
<dbReference type="AlphaFoldDB" id="A0A0H4W2T5"/>
<dbReference type="InterPro" id="IPR036389">
    <property type="entry name" value="RNase_III_sf"/>
</dbReference>
<dbReference type="GO" id="GO:0006364">
    <property type="term" value="P:rRNA processing"/>
    <property type="evidence" value="ECO:0007669"/>
    <property type="project" value="UniProtKB-UniRule"/>
</dbReference>
<evidence type="ECO:0000256" key="6">
    <source>
        <dbReference type="ARBA" id="ARBA00022759"/>
    </source>
</evidence>
<evidence type="ECO:0000256" key="4">
    <source>
        <dbReference type="ARBA" id="ARBA00022664"/>
    </source>
</evidence>
<dbReference type="PROSITE" id="PS00517">
    <property type="entry name" value="RNASE_3_1"/>
    <property type="match status" value="1"/>
</dbReference>
<dbReference type="FunFam" id="1.10.1520.10:FF:000001">
    <property type="entry name" value="Ribonuclease 3"/>
    <property type="match status" value="1"/>
</dbReference>
<dbReference type="PROSITE" id="PS50142">
    <property type="entry name" value="RNASE_3_2"/>
    <property type="match status" value="1"/>
</dbReference>
<keyword evidence="7 9" id="KW-0378">Hydrolase</keyword>
<dbReference type="GO" id="GO:0046872">
    <property type="term" value="F:metal ion binding"/>
    <property type="evidence" value="ECO:0007669"/>
    <property type="project" value="UniProtKB-KW"/>
</dbReference>
<evidence type="ECO:0000259" key="10">
    <source>
        <dbReference type="PROSITE" id="PS50137"/>
    </source>
</evidence>
<dbReference type="GO" id="GO:0008033">
    <property type="term" value="P:tRNA processing"/>
    <property type="evidence" value="ECO:0007669"/>
    <property type="project" value="UniProtKB-KW"/>
</dbReference>
<evidence type="ECO:0000256" key="7">
    <source>
        <dbReference type="ARBA" id="ARBA00022801"/>
    </source>
</evidence>
<accession>A0A0H4W2T5</accession>
<dbReference type="PANTHER" id="PTHR11207:SF0">
    <property type="entry name" value="RIBONUCLEASE 3"/>
    <property type="match status" value="1"/>
</dbReference>
<keyword evidence="9" id="KW-0460">Magnesium</keyword>
<evidence type="ECO:0000256" key="9">
    <source>
        <dbReference type="HAMAP-Rule" id="MF_00104"/>
    </source>
</evidence>
<dbReference type="GO" id="GO:0010468">
    <property type="term" value="P:regulation of gene expression"/>
    <property type="evidence" value="ECO:0007669"/>
    <property type="project" value="TreeGrafter"/>
</dbReference>
<dbReference type="GO" id="GO:0005737">
    <property type="term" value="C:cytoplasm"/>
    <property type="evidence" value="ECO:0007669"/>
    <property type="project" value="UniProtKB-SubCell"/>
</dbReference>
<keyword evidence="13" id="KW-1185">Reference proteome</keyword>
<feature type="binding site" evidence="9">
    <location>
        <position position="135"/>
    </location>
    <ligand>
        <name>Mg(2+)</name>
        <dbReference type="ChEBI" id="CHEBI:18420"/>
    </ligand>
</feature>
<keyword evidence="9" id="KW-0699">rRNA-binding</keyword>
<feature type="domain" description="RNase III" evidence="11">
    <location>
        <begin position="23"/>
        <end position="149"/>
    </location>
</feature>
<evidence type="ECO:0000313" key="13">
    <source>
        <dbReference type="Proteomes" id="UP000036458"/>
    </source>
</evidence>
<evidence type="ECO:0000256" key="2">
    <source>
        <dbReference type="ARBA" id="ARBA00010183"/>
    </source>
</evidence>
<feature type="active site" evidence="9">
    <location>
        <position position="138"/>
    </location>
</feature>
<dbReference type="SUPFAM" id="SSF54768">
    <property type="entry name" value="dsRNA-binding domain-like"/>
    <property type="match status" value="1"/>
</dbReference>
<dbReference type="Proteomes" id="UP000036458">
    <property type="component" value="Chromosome"/>
</dbReference>
<evidence type="ECO:0000256" key="5">
    <source>
        <dbReference type="ARBA" id="ARBA00022722"/>
    </source>
</evidence>
<dbReference type="EC" id="3.1.26.3" evidence="9"/>
<dbReference type="NCBIfam" id="TIGR02191">
    <property type="entry name" value="RNaseIII"/>
    <property type="match status" value="1"/>
</dbReference>
<dbReference type="SMART" id="SM00535">
    <property type="entry name" value="RIBOc"/>
    <property type="match status" value="1"/>
</dbReference>
<dbReference type="Gene3D" id="3.30.160.20">
    <property type="match status" value="1"/>
</dbReference>
<dbReference type="STRING" id="1379910.TH63_02550"/>
<dbReference type="HAMAP" id="MF_00104">
    <property type="entry name" value="RNase_III"/>
    <property type="match status" value="1"/>
</dbReference>
<dbReference type="InterPro" id="IPR000999">
    <property type="entry name" value="RNase_III_dom"/>
</dbReference>
<keyword evidence="9" id="KW-0479">Metal-binding</keyword>
<dbReference type="CDD" id="cd10845">
    <property type="entry name" value="DSRM_RNAse_III_family"/>
    <property type="match status" value="1"/>
</dbReference>
<dbReference type="Gene3D" id="1.10.1520.10">
    <property type="entry name" value="Ribonuclease III domain"/>
    <property type="match status" value="1"/>
</dbReference>
<dbReference type="EMBL" id="CP010777">
    <property type="protein sequence ID" value="AKQ44756.1"/>
    <property type="molecule type" value="Genomic_DNA"/>
</dbReference>
<comment type="function">
    <text evidence="9">Digests double-stranded RNA. Involved in the processing of primary rRNA transcript to yield the immediate precursors to the large and small rRNAs (23S and 16S). Processes some mRNAs, and tRNAs when they are encoded in the rRNA operon. Processes pre-crRNA and tracrRNA of type II CRISPR loci if present in the organism.</text>
</comment>
<dbReference type="InterPro" id="IPR014720">
    <property type="entry name" value="dsRBD_dom"/>
</dbReference>
<keyword evidence="5 9" id="KW-0540">Nuclease</keyword>
<dbReference type="Pfam" id="PF00035">
    <property type="entry name" value="dsrm"/>
    <property type="match status" value="1"/>
</dbReference>
<dbReference type="KEGG" id="ruf:TH63_02550"/>
<comment type="subcellular location">
    <subcellularLocation>
        <location evidence="9">Cytoplasm</location>
    </subcellularLocation>
</comment>
<dbReference type="GO" id="GO:0006397">
    <property type="term" value="P:mRNA processing"/>
    <property type="evidence" value="ECO:0007669"/>
    <property type="project" value="UniProtKB-UniRule"/>
</dbReference>
<evidence type="ECO:0000313" key="12">
    <source>
        <dbReference type="EMBL" id="AKQ44756.1"/>
    </source>
</evidence>
<name>A0A0H4W2T5_9BACT</name>
<feature type="domain" description="DRBM" evidence="10">
    <location>
        <begin position="177"/>
        <end position="245"/>
    </location>
</feature>
<feature type="binding site" evidence="9">
    <location>
        <position position="138"/>
    </location>
    <ligand>
        <name>Mg(2+)</name>
        <dbReference type="ChEBI" id="CHEBI:18420"/>
    </ligand>
</feature>
<evidence type="ECO:0000256" key="3">
    <source>
        <dbReference type="ARBA" id="ARBA00022552"/>
    </source>
</evidence>
<dbReference type="PATRIC" id="fig|1379910.4.peg.548"/>
<comment type="catalytic activity">
    <reaction evidence="1 9">
        <text>Endonucleolytic cleavage to 5'-phosphomonoester.</text>
        <dbReference type="EC" id="3.1.26.3"/>
    </reaction>
</comment>
<dbReference type="GO" id="GO:0004525">
    <property type="term" value="F:ribonuclease III activity"/>
    <property type="evidence" value="ECO:0007669"/>
    <property type="project" value="UniProtKB-UniRule"/>
</dbReference>
<reference evidence="12 13" key="1">
    <citation type="submission" date="2015-01" db="EMBL/GenBank/DDBJ databases">
        <title>Rufibacter sp./DG31D/ whole genome sequencing.</title>
        <authorList>
            <person name="Kim M.K."/>
            <person name="Srinivasan S."/>
            <person name="Lee J.-J."/>
        </authorList>
    </citation>
    <scope>NUCLEOTIDE SEQUENCE [LARGE SCALE GENOMIC DNA]</scope>
    <source>
        <strain evidence="12 13">DG31D</strain>
    </source>
</reference>
<keyword evidence="9" id="KW-0963">Cytoplasm</keyword>
<comment type="subunit">
    <text evidence="9">Homodimer.</text>
</comment>
<keyword evidence="6 9" id="KW-0255">Endonuclease</keyword>
<dbReference type="PANTHER" id="PTHR11207">
    <property type="entry name" value="RIBONUCLEASE III"/>
    <property type="match status" value="1"/>
</dbReference>